<dbReference type="PANTHER" id="PTHR35134">
    <property type="entry name" value="NUCLEOTIDASE YQFW-RELATED"/>
    <property type="match status" value="1"/>
</dbReference>
<proteinExistence type="predicted"/>
<evidence type="ECO:0000313" key="3">
    <source>
        <dbReference type="EMBL" id="KAG2223641.1"/>
    </source>
</evidence>
<feature type="active site" description="Proton donor" evidence="1">
    <location>
        <position position="18"/>
    </location>
</feature>
<dbReference type="EMBL" id="JAEPRB010000057">
    <property type="protein sequence ID" value="KAG2223641.1"/>
    <property type="molecule type" value="Genomic_DNA"/>
</dbReference>
<comment type="caution">
    <text evidence="3">The sequence shown here is derived from an EMBL/GenBank/DDBJ whole genome shotgun (WGS) entry which is preliminary data.</text>
</comment>
<dbReference type="Proteomes" id="UP000646827">
    <property type="component" value="Unassembled WGS sequence"/>
</dbReference>
<feature type="compositionally biased region" description="Basic residues" evidence="2">
    <location>
        <begin position="311"/>
        <end position="325"/>
    </location>
</feature>
<dbReference type="InterPro" id="IPR052419">
    <property type="entry name" value="5_3-deoxyribonucleotidase-like"/>
</dbReference>
<dbReference type="Pfam" id="PF06941">
    <property type="entry name" value="NT5C"/>
    <property type="match status" value="1"/>
</dbReference>
<name>A0A8H7VHZ9_9FUNG</name>
<dbReference type="InterPro" id="IPR010708">
    <property type="entry name" value="5'(3')-deoxyribonucleotidase"/>
</dbReference>
<evidence type="ECO:0000256" key="2">
    <source>
        <dbReference type="SAM" id="MobiDB-lite"/>
    </source>
</evidence>
<dbReference type="PANTHER" id="PTHR35134:SF2">
    <property type="entry name" value="NUCLEOTIDASE YQFW-RELATED"/>
    <property type="match status" value="1"/>
</dbReference>
<reference evidence="3 4" key="1">
    <citation type="submission" date="2020-12" db="EMBL/GenBank/DDBJ databases">
        <title>Metabolic potential, ecology and presence of endohyphal bacteria is reflected in genomic diversity of Mucoromycotina.</title>
        <authorList>
            <person name="Muszewska A."/>
            <person name="Okrasinska A."/>
            <person name="Steczkiewicz K."/>
            <person name="Drgas O."/>
            <person name="Orlowska M."/>
            <person name="Perlinska-Lenart U."/>
            <person name="Aleksandrzak-Piekarczyk T."/>
            <person name="Szatraj K."/>
            <person name="Zielenkiewicz U."/>
            <person name="Pilsyk S."/>
            <person name="Malc E."/>
            <person name="Mieczkowski P."/>
            <person name="Kruszewska J.S."/>
            <person name="Biernat P."/>
            <person name="Pawlowska J."/>
        </authorList>
    </citation>
    <scope>NUCLEOTIDE SEQUENCE [LARGE SCALE GENOMIC DNA]</scope>
    <source>
        <strain evidence="3 4">CBS 142.35</strain>
    </source>
</reference>
<dbReference type="Gene3D" id="3.40.50.1000">
    <property type="entry name" value="HAD superfamily/HAD-like"/>
    <property type="match status" value="1"/>
</dbReference>
<dbReference type="AlphaFoldDB" id="A0A8H7VHZ9"/>
<gene>
    <name evidence="3" type="ORF">INT45_010000</name>
</gene>
<evidence type="ECO:0000256" key="1">
    <source>
        <dbReference type="PIRSR" id="PIRSR610708-1"/>
    </source>
</evidence>
<evidence type="ECO:0000313" key="4">
    <source>
        <dbReference type="Proteomes" id="UP000646827"/>
    </source>
</evidence>
<dbReference type="InterPro" id="IPR023214">
    <property type="entry name" value="HAD_sf"/>
</dbReference>
<dbReference type="GO" id="GO:0009264">
    <property type="term" value="P:deoxyribonucleotide catabolic process"/>
    <property type="evidence" value="ECO:0007669"/>
    <property type="project" value="InterPro"/>
</dbReference>
<feature type="region of interest" description="Disordered" evidence="2">
    <location>
        <begin position="291"/>
        <end position="348"/>
    </location>
</feature>
<dbReference type="GO" id="GO:0008253">
    <property type="term" value="F:5'-nucleotidase activity"/>
    <property type="evidence" value="ECO:0007669"/>
    <property type="project" value="InterPro"/>
</dbReference>
<feature type="compositionally biased region" description="Acidic residues" evidence="2">
    <location>
        <begin position="334"/>
        <end position="348"/>
    </location>
</feature>
<protein>
    <submittedName>
        <fullName evidence="3">Uncharacterized protein</fullName>
    </submittedName>
</protein>
<feature type="compositionally biased region" description="Acidic residues" evidence="2">
    <location>
        <begin position="291"/>
        <end position="307"/>
    </location>
</feature>
<keyword evidence="4" id="KW-1185">Reference proteome</keyword>
<dbReference type="InterPro" id="IPR036412">
    <property type="entry name" value="HAD-like_sf"/>
</dbReference>
<organism evidence="3 4">
    <name type="scientific">Circinella minor</name>
    <dbReference type="NCBI Taxonomy" id="1195481"/>
    <lineage>
        <taxon>Eukaryota</taxon>
        <taxon>Fungi</taxon>
        <taxon>Fungi incertae sedis</taxon>
        <taxon>Mucoromycota</taxon>
        <taxon>Mucoromycotina</taxon>
        <taxon>Mucoromycetes</taxon>
        <taxon>Mucorales</taxon>
        <taxon>Lichtheimiaceae</taxon>
        <taxon>Circinella</taxon>
    </lineage>
</organism>
<dbReference type="SUPFAM" id="SSF56784">
    <property type="entry name" value="HAD-like"/>
    <property type="match status" value="1"/>
</dbReference>
<accession>A0A8H7VHZ9</accession>
<dbReference type="OrthoDB" id="10248475at2759"/>
<sequence>MPMIFRQPERKTVAVNLDQTLAHTLEAMVLWHNQVYDTQLTVADFDTYEFHKVWGGSIQESHAKVREFYESSHFEQIQPIHDFALEALKMLKKRKFTLVIITSRQQFIAEETKKFVDKHYSGIFESIYFCNLDLSDTEQLEYVSKPKSAICQEIGVDVLIDDNLEHAMECATTLGIDVLLYDRKGQYRWNHSSSSTTKSMSSKNTKKVNCHTLTSMSRQLYHNHQHHHHAPMPSNVTRVSSWKEIIAFFPKPHSPLRNCYYPQDLIYEEEDEEEEDEQEDEYDGIEYETVEVDMDLTDDDDDDDEDDYSHYKSHNKIQKKQKHHSYNSVSISDHEDDIDQGEEEMVWL</sequence>